<keyword evidence="4" id="KW-1185">Reference proteome</keyword>
<evidence type="ECO:0000313" key="4">
    <source>
        <dbReference type="Proteomes" id="UP000629596"/>
    </source>
</evidence>
<protein>
    <submittedName>
        <fullName evidence="2">Uncharacterized protein</fullName>
    </submittedName>
</protein>
<organism evidence="2 3">
    <name type="scientific">Parabacteroides acidifaciens</name>
    <dbReference type="NCBI Taxonomy" id="2290935"/>
    <lineage>
        <taxon>Bacteria</taxon>
        <taxon>Pseudomonadati</taxon>
        <taxon>Bacteroidota</taxon>
        <taxon>Bacteroidia</taxon>
        <taxon>Bacteroidales</taxon>
        <taxon>Tannerellaceae</taxon>
        <taxon>Parabacteroides</taxon>
    </lineage>
</organism>
<accession>A0A3D8H929</accession>
<reference evidence="1 4" key="2">
    <citation type="submission" date="2020-08" db="EMBL/GenBank/DDBJ databases">
        <title>Genome public.</title>
        <authorList>
            <person name="Liu C."/>
            <person name="Sun Q."/>
        </authorList>
    </citation>
    <scope>NUCLEOTIDE SEQUENCE [LARGE SCALE GENOMIC DNA]</scope>
    <source>
        <strain evidence="1 4">426_9</strain>
    </source>
</reference>
<dbReference type="AlphaFoldDB" id="A0A3D8H929"/>
<evidence type="ECO:0000313" key="3">
    <source>
        <dbReference type="Proteomes" id="UP000256321"/>
    </source>
</evidence>
<dbReference type="Proteomes" id="UP000256321">
    <property type="component" value="Unassembled WGS sequence"/>
</dbReference>
<comment type="caution">
    <text evidence="2">The sequence shown here is derived from an EMBL/GenBank/DDBJ whole genome shotgun (WGS) entry which is preliminary data.</text>
</comment>
<gene>
    <name evidence="2" type="ORF">DWU89_19645</name>
    <name evidence="1" type="ORF">H8784_19140</name>
</gene>
<dbReference type="EMBL" id="JACRTI010000085">
    <property type="protein sequence ID" value="MBC8603827.1"/>
    <property type="molecule type" value="Genomic_DNA"/>
</dbReference>
<dbReference type="EMBL" id="QREV01000085">
    <property type="protein sequence ID" value="RDU47428.1"/>
    <property type="molecule type" value="Genomic_DNA"/>
</dbReference>
<evidence type="ECO:0000313" key="2">
    <source>
        <dbReference type="EMBL" id="RDU47428.1"/>
    </source>
</evidence>
<name>A0A3D8H929_9BACT</name>
<dbReference type="Proteomes" id="UP000629596">
    <property type="component" value="Unassembled WGS sequence"/>
</dbReference>
<dbReference type="RefSeq" id="WP_115501324.1">
    <property type="nucleotide sequence ID" value="NZ_JACRTI010000085.1"/>
</dbReference>
<reference evidence="2 3" key="1">
    <citation type="submission" date="2018-07" db="EMBL/GenBank/DDBJ databases">
        <title>Parabacteroides acidifaciens nov. sp., isolated from human feces.</title>
        <authorList>
            <person name="Wang Y.J."/>
        </authorList>
    </citation>
    <scope>NUCLEOTIDE SEQUENCE [LARGE SCALE GENOMIC DNA]</scope>
    <source>
        <strain evidence="2 3">426-9</strain>
    </source>
</reference>
<proteinExistence type="predicted"/>
<evidence type="ECO:0000313" key="1">
    <source>
        <dbReference type="EMBL" id="MBC8603827.1"/>
    </source>
</evidence>
<sequence length="82" mass="9509">MTALELEAGKTELIREILRIDNRDVLDRVRLEIRKWLSISERIPCSYTLEDVKQRLSITEADAIAGRGIIEEEANDIIDNWI</sequence>